<dbReference type="Gene3D" id="1.10.540.10">
    <property type="entry name" value="Acyl-CoA dehydrogenase/oxidase, N-terminal domain"/>
    <property type="match status" value="1"/>
</dbReference>
<dbReference type="InterPro" id="IPR036250">
    <property type="entry name" value="AcylCo_DH-like_C"/>
</dbReference>
<dbReference type="SUPFAM" id="SSF56645">
    <property type="entry name" value="Acyl-CoA dehydrogenase NM domain-like"/>
    <property type="match status" value="1"/>
</dbReference>
<keyword evidence="5 6" id="KW-0560">Oxidoreductase</keyword>
<evidence type="ECO:0000313" key="10">
    <source>
        <dbReference type="EMBL" id="PZR79301.1"/>
    </source>
</evidence>
<feature type="domain" description="Acyl-CoA oxidase/dehydrogenase middle" evidence="8">
    <location>
        <begin position="122"/>
        <end position="214"/>
    </location>
</feature>
<dbReference type="Gene3D" id="2.40.110.10">
    <property type="entry name" value="Butyryl-CoA Dehydrogenase, subunit A, domain 2"/>
    <property type="match status" value="1"/>
</dbReference>
<protein>
    <submittedName>
        <fullName evidence="10">Acyl-CoA dehydrogenase</fullName>
    </submittedName>
</protein>
<evidence type="ECO:0000256" key="6">
    <source>
        <dbReference type="RuleBase" id="RU362125"/>
    </source>
</evidence>
<dbReference type="FunFam" id="2.40.110.10:FF:000011">
    <property type="entry name" value="Acyl-CoA dehydrogenase FadE34"/>
    <property type="match status" value="1"/>
</dbReference>
<evidence type="ECO:0000256" key="3">
    <source>
        <dbReference type="ARBA" id="ARBA00022630"/>
    </source>
</evidence>
<evidence type="ECO:0000259" key="8">
    <source>
        <dbReference type="Pfam" id="PF02770"/>
    </source>
</evidence>
<comment type="caution">
    <text evidence="10">The sequence shown here is derived from an EMBL/GenBank/DDBJ whole genome shotgun (WGS) entry which is preliminary data.</text>
</comment>
<dbReference type="EMBL" id="QHBU01000212">
    <property type="protein sequence ID" value="PZR79301.1"/>
    <property type="molecule type" value="Genomic_DNA"/>
</dbReference>
<name>A0A2W6ANJ6_9BACT</name>
<dbReference type="InterPro" id="IPR052161">
    <property type="entry name" value="Mycobact_Acyl-CoA_DH"/>
</dbReference>
<dbReference type="InterPro" id="IPR006091">
    <property type="entry name" value="Acyl-CoA_Oxase/DH_mid-dom"/>
</dbReference>
<dbReference type="Pfam" id="PF00441">
    <property type="entry name" value="Acyl-CoA_dh_1"/>
    <property type="match status" value="1"/>
</dbReference>
<evidence type="ECO:0000256" key="4">
    <source>
        <dbReference type="ARBA" id="ARBA00022827"/>
    </source>
</evidence>
<dbReference type="InterPro" id="IPR046373">
    <property type="entry name" value="Acyl-CoA_Oxase/DH_mid-dom_sf"/>
</dbReference>
<feature type="domain" description="Acyl-CoA dehydrogenase/oxidase N-terminal" evidence="9">
    <location>
        <begin position="6"/>
        <end position="118"/>
    </location>
</feature>
<dbReference type="SUPFAM" id="SSF47203">
    <property type="entry name" value="Acyl-CoA dehydrogenase C-terminal domain-like"/>
    <property type="match status" value="1"/>
</dbReference>
<dbReference type="PANTHER" id="PTHR43292:SF4">
    <property type="entry name" value="ACYL-COA DEHYDROGENASE FADE34"/>
    <property type="match status" value="1"/>
</dbReference>
<dbReference type="InterPro" id="IPR009075">
    <property type="entry name" value="AcylCo_DH/oxidase_C"/>
</dbReference>
<keyword evidence="3 6" id="KW-0285">Flavoprotein</keyword>
<sequence length="377" mass="41727">MDLSLTPSELQFRDEVRAWLAEHQPGPEPEGSENVIDFRLRWQRTLFDAGYVGISWPREHGGRGATLMEQAIFNEEMVRGKAPPPANVLGLVMGGPVIITHGTDEQRARFLAPILNGEEVWCQGFSEPNAGSDLAALTTSAVHEDGGWKINGQKVWTSLAHRAKWCMLVAKTSDDRPHHNLTYFICDMKQPGVEVRPLRQATGESEFNEIFFNDAFVPDDNVIGEVGDGWRVAITTLMFERAGLSAGSALAIKMQIDELAALIRQRGLQNDGVIRRRLSELVVATETMRLNGFRGLSRVIEHGVPGPEGSIAKVQWADINQRLGELALDVLGADGLAVDPVWTRRMLRARANSIEGGTSEIQRNILAERVLALPRMR</sequence>
<evidence type="ECO:0000256" key="5">
    <source>
        <dbReference type="ARBA" id="ARBA00023002"/>
    </source>
</evidence>
<evidence type="ECO:0000256" key="2">
    <source>
        <dbReference type="ARBA" id="ARBA00009347"/>
    </source>
</evidence>
<reference evidence="10 11" key="1">
    <citation type="journal article" date="2017" name="Nature">
        <title>Atmospheric trace gases support primary production in Antarctic desert surface soil.</title>
        <authorList>
            <person name="Ji M."/>
            <person name="Greening C."/>
            <person name="Vanwonterghem I."/>
            <person name="Carere C.R."/>
            <person name="Bay S.K."/>
            <person name="Steen J.A."/>
            <person name="Montgomery K."/>
            <person name="Lines T."/>
            <person name="Beardall J."/>
            <person name="van Dorst J."/>
            <person name="Snape I."/>
            <person name="Stott M.B."/>
            <person name="Hugenholtz P."/>
            <person name="Ferrari B.C."/>
        </authorList>
    </citation>
    <scope>NUCLEOTIDE SEQUENCE [LARGE SCALE GENOMIC DNA]</scope>
    <source>
        <strain evidence="10">RRmetagenome_bin12</strain>
    </source>
</reference>
<dbReference type="InterPro" id="IPR009100">
    <property type="entry name" value="AcylCoA_DH/oxidase_NM_dom_sf"/>
</dbReference>
<dbReference type="GO" id="GO:0016627">
    <property type="term" value="F:oxidoreductase activity, acting on the CH-CH group of donors"/>
    <property type="evidence" value="ECO:0007669"/>
    <property type="project" value="InterPro"/>
</dbReference>
<keyword evidence="4 6" id="KW-0274">FAD</keyword>
<evidence type="ECO:0000259" key="9">
    <source>
        <dbReference type="Pfam" id="PF02771"/>
    </source>
</evidence>
<dbReference type="GO" id="GO:0050660">
    <property type="term" value="F:flavin adenine dinucleotide binding"/>
    <property type="evidence" value="ECO:0007669"/>
    <property type="project" value="InterPro"/>
</dbReference>
<dbReference type="GO" id="GO:0005886">
    <property type="term" value="C:plasma membrane"/>
    <property type="evidence" value="ECO:0007669"/>
    <property type="project" value="TreeGrafter"/>
</dbReference>
<dbReference type="Pfam" id="PF02771">
    <property type="entry name" value="Acyl-CoA_dh_N"/>
    <property type="match status" value="1"/>
</dbReference>
<accession>A0A2W6ANJ6</accession>
<comment type="cofactor">
    <cofactor evidence="1 6">
        <name>FAD</name>
        <dbReference type="ChEBI" id="CHEBI:57692"/>
    </cofactor>
</comment>
<dbReference type="Gene3D" id="1.20.140.10">
    <property type="entry name" value="Butyryl-CoA Dehydrogenase, subunit A, domain 3"/>
    <property type="match status" value="1"/>
</dbReference>
<dbReference type="Pfam" id="PF02770">
    <property type="entry name" value="Acyl-CoA_dh_M"/>
    <property type="match status" value="1"/>
</dbReference>
<dbReference type="Proteomes" id="UP000248724">
    <property type="component" value="Unassembled WGS sequence"/>
</dbReference>
<gene>
    <name evidence="10" type="ORF">DLM65_11100</name>
</gene>
<dbReference type="InterPro" id="IPR037069">
    <property type="entry name" value="AcylCoA_DH/ox_N_sf"/>
</dbReference>
<evidence type="ECO:0000259" key="7">
    <source>
        <dbReference type="Pfam" id="PF00441"/>
    </source>
</evidence>
<organism evidence="10 11">
    <name type="scientific">Candidatus Aeolococcus gillhamiae</name>
    <dbReference type="NCBI Taxonomy" id="3127015"/>
    <lineage>
        <taxon>Bacteria</taxon>
        <taxon>Bacillati</taxon>
        <taxon>Candidatus Dormiibacterota</taxon>
        <taxon>Candidatus Dormibacteria</taxon>
        <taxon>Candidatus Aeolococcales</taxon>
        <taxon>Candidatus Aeolococcaceae</taxon>
        <taxon>Candidatus Aeolococcus</taxon>
    </lineage>
</organism>
<evidence type="ECO:0000256" key="1">
    <source>
        <dbReference type="ARBA" id="ARBA00001974"/>
    </source>
</evidence>
<proteinExistence type="inferred from homology"/>
<feature type="domain" description="Acyl-CoA dehydrogenase/oxidase C-terminal" evidence="7">
    <location>
        <begin position="227"/>
        <end position="371"/>
    </location>
</feature>
<dbReference type="AlphaFoldDB" id="A0A2W6ANJ6"/>
<evidence type="ECO:0000313" key="11">
    <source>
        <dbReference type="Proteomes" id="UP000248724"/>
    </source>
</evidence>
<comment type="similarity">
    <text evidence="2 6">Belongs to the acyl-CoA dehydrogenase family.</text>
</comment>
<dbReference type="PANTHER" id="PTHR43292">
    <property type="entry name" value="ACYL-COA DEHYDROGENASE"/>
    <property type="match status" value="1"/>
</dbReference>
<dbReference type="InterPro" id="IPR013786">
    <property type="entry name" value="AcylCoA_DH/ox_N"/>
</dbReference>